<accession>A0ABR2HPB7</accession>
<dbReference type="PANTHER" id="PTHR11102">
    <property type="entry name" value="SEL-1-LIKE PROTEIN"/>
    <property type="match status" value="1"/>
</dbReference>
<evidence type="ECO:0000313" key="3">
    <source>
        <dbReference type="Proteomes" id="UP001470230"/>
    </source>
</evidence>
<comment type="caution">
    <text evidence="2">The sequence shown here is derived from an EMBL/GenBank/DDBJ whole genome shotgun (WGS) entry which is preliminary data.</text>
</comment>
<dbReference type="Pfam" id="PF08238">
    <property type="entry name" value="Sel1"/>
    <property type="match status" value="4"/>
</dbReference>
<dbReference type="SMART" id="SM00671">
    <property type="entry name" value="SEL1"/>
    <property type="match status" value="3"/>
</dbReference>
<proteinExistence type="inferred from homology"/>
<comment type="similarity">
    <text evidence="1">Belongs to the sel-1 family.</text>
</comment>
<dbReference type="Gene3D" id="1.25.40.10">
    <property type="entry name" value="Tetratricopeptide repeat domain"/>
    <property type="match status" value="1"/>
</dbReference>
<dbReference type="EMBL" id="JAPFFF010000025">
    <property type="protein sequence ID" value="KAK8849911.1"/>
    <property type="molecule type" value="Genomic_DNA"/>
</dbReference>
<name>A0ABR2HPB7_9EUKA</name>
<evidence type="ECO:0000313" key="2">
    <source>
        <dbReference type="EMBL" id="KAK8849911.1"/>
    </source>
</evidence>
<gene>
    <name evidence="2" type="ORF">M9Y10_018500</name>
</gene>
<keyword evidence="3" id="KW-1185">Reference proteome</keyword>
<dbReference type="InterPro" id="IPR050767">
    <property type="entry name" value="Sel1_AlgK"/>
</dbReference>
<dbReference type="PANTHER" id="PTHR11102:SF160">
    <property type="entry name" value="ERAD-ASSOCIATED E3 UBIQUITIN-PROTEIN LIGASE COMPONENT HRD3"/>
    <property type="match status" value="1"/>
</dbReference>
<protein>
    <submittedName>
        <fullName evidence="2">Uncharacterized protein</fullName>
    </submittedName>
</protein>
<dbReference type="Proteomes" id="UP001470230">
    <property type="component" value="Unassembled WGS sequence"/>
</dbReference>
<sequence>MLKVNMFHMIQAKPFIIYHSLLIIIIHKHNYVGELLLFGYFLKKDIKKGVLNICQSAFRGNKQASFAVGYLLHEGKYLEKNMIKAIKYYKNASSFNNEYSKNNLGIIYKYGFGEEIKPNLGLANEYFKEAINQKKDKIAMYNLAHMYLYNDHIKEEFDPIELLIRSSNEGFV</sequence>
<dbReference type="SUPFAM" id="SSF81901">
    <property type="entry name" value="HCP-like"/>
    <property type="match status" value="1"/>
</dbReference>
<dbReference type="InterPro" id="IPR006597">
    <property type="entry name" value="Sel1-like"/>
</dbReference>
<evidence type="ECO:0000256" key="1">
    <source>
        <dbReference type="ARBA" id="ARBA00038101"/>
    </source>
</evidence>
<dbReference type="InterPro" id="IPR011990">
    <property type="entry name" value="TPR-like_helical_dom_sf"/>
</dbReference>
<organism evidence="2 3">
    <name type="scientific">Tritrichomonas musculus</name>
    <dbReference type="NCBI Taxonomy" id="1915356"/>
    <lineage>
        <taxon>Eukaryota</taxon>
        <taxon>Metamonada</taxon>
        <taxon>Parabasalia</taxon>
        <taxon>Tritrichomonadida</taxon>
        <taxon>Tritrichomonadidae</taxon>
        <taxon>Tritrichomonas</taxon>
    </lineage>
</organism>
<reference evidence="2 3" key="1">
    <citation type="submission" date="2024-04" db="EMBL/GenBank/DDBJ databases">
        <title>Tritrichomonas musculus Genome.</title>
        <authorList>
            <person name="Alves-Ferreira E."/>
            <person name="Grigg M."/>
            <person name="Lorenzi H."/>
            <person name="Galac M."/>
        </authorList>
    </citation>
    <scope>NUCLEOTIDE SEQUENCE [LARGE SCALE GENOMIC DNA]</scope>
    <source>
        <strain evidence="2 3">EAF2021</strain>
    </source>
</reference>